<dbReference type="Pfam" id="PF20152">
    <property type="entry name" value="DUF6534"/>
    <property type="match status" value="1"/>
</dbReference>
<keyword evidence="4" id="KW-1185">Reference proteome</keyword>
<feature type="domain" description="DUF6534" evidence="2">
    <location>
        <begin position="173"/>
        <end position="261"/>
    </location>
</feature>
<dbReference type="PANTHER" id="PTHR40465">
    <property type="entry name" value="CHROMOSOME 1, WHOLE GENOME SHOTGUN SEQUENCE"/>
    <property type="match status" value="1"/>
</dbReference>
<dbReference type="EMBL" id="ML213515">
    <property type="protein sequence ID" value="TFK49870.1"/>
    <property type="molecule type" value="Genomic_DNA"/>
</dbReference>
<dbReference type="PANTHER" id="PTHR40465:SF1">
    <property type="entry name" value="DUF6534 DOMAIN-CONTAINING PROTEIN"/>
    <property type="match status" value="1"/>
</dbReference>
<evidence type="ECO:0000313" key="3">
    <source>
        <dbReference type="EMBL" id="TFK49870.1"/>
    </source>
</evidence>
<accession>A0A5C3MXG0</accession>
<keyword evidence="1" id="KW-0472">Membrane</keyword>
<gene>
    <name evidence="3" type="ORF">OE88DRAFT_1736828</name>
</gene>
<name>A0A5C3MXG0_9AGAM</name>
<keyword evidence="1" id="KW-0812">Transmembrane</keyword>
<evidence type="ECO:0000256" key="1">
    <source>
        <dbReference type="SAM" id="Phobius"/>
    </source>
</evidence>
<feature type="transmembrane region" description="Helical" evidence="1">
    <location>
        <begin position="167"/>
        <end position="188"/>
    </location>
</feature>
<proteinExistence type="predicted"/>
<keyword evidence="1" id="KW-1133">Transmembrane helix</keyword>
<feature type="transmembrane region" description="Helical" evidence="1">
    <location>
        <begin position="89"/>
        <end position="110"/>
    </location>
</feature>
<feature type="transmembrane region" description="Helical" evidence="1">
    <location>
        <begin position="208"/>
        <end position="229"/>
    </location>
</feature>
<dbReference type="OrthoDB" id="2743740at2759"/>
<sequence length="327" mass="36250">MTLLQESYGAIYIGATVSYGLYGIALGQFIIFCRKIDKTEMAINCMVTFTWAMDTLQQFLITHAVWFYLVNRARGDVGDRYNVNWSLEAQGIPSLVLTLTAQSFFVIRLWRFSGKKWTSILFVPIVAAFALSLTWTIRSFVEPALLVYIPDTHTGIADVTATAILETANSCCLIADVGISAILCFQLWKHRSDSLGGSKTIVDALIRYSLTTGLLSSIITLLSLLLYVSSAGVTFAGLLAAYFVHAKIYVNCMFASLNSRERLRARVSEVIEFEARSQNTESPVYESRQTIHVAPVPTDGPKLPPPASVGAVRARSRTPFDNWHLIQ</sequence>
<organism evidence="3 4">
    <name type="scientific">Heliocybe sulcata</name>
    <dbReference type="NCBI Taxonomy" id="5364"/>
    <lineage>
        <taxon>Eukaryota</taxon>
        <taxon>Fungi</taxon>
        <taxon>Dikarya</taxon>
        <taxon>Basidiomycota</taxon>
        <taxon>Agaricomycotina</taxon>
        <taxon>Agaricomycetes</taxon>
        <taxon>Gloeophyllales</taxon>
        <taxon>Gloeophyllaceae</taxon>
        <taxon>Heliocybe</taxon>
    </lineage>
</organism>
<feature type="transmembrane region" description="Helical" evidence="1">
    <location>
        <begin position="45"/>
        <end position="69"/>
    </location>
</feature>
<feature type="transmembrane region" description="Helical" evidence="1">
    <location>
        <begin position="235"/>
        <end position="257"/>
    </location>
</feature>
<feature type="transmembrane region" description="Helical" evidence="1">
    <location>
        <begin position="117"/>
        <end position="137"/>
    </location>
</feature>
<dbReference type="AlphaFoldDB" id="A0A5C3MXG0"/>
<feature type="transmembrane region" description="Helical" evidence="1">
    <location>
        <begin position="12"/>
        <end position="33"/>
    </location>
</feature>
<dbReference type="Proteomes" id="UP000305948">
    <property type="component" value="Unassembled WGS sequence"/>
</dbReference>
<dbReference type="InterPro" id="IPR045339">
    <property type="entry name" value="DUF6534"/>
</dbReference>
<reference evidence="3 4" key="1">
    <citation type="journal article" date="2019" name="Nat. Ecol. Evol.">
        <title>Megaphylogeny resolves global patterns of mushroom evolution.</title>
        <authorList>
            <person name="Varga T."/>
            <person name="Krizsan K."/>
            <person name="Foldi C."/>
            <person name="Dima B."/>
            <person name="Sanchez-Garcia M."/>
            <person name="Sanchez-Ramirez S."/>
            <person name="Szollosi G.J."/>
            <person name="Szarkandi J.G."/>
            <person name="Papp V."/>
            <person name="Albert L."/>
            <person name="Andreopoulos W."/>
            <person name="Angelini C."/>
            <person name="Antonin V."/>
            <person name="Barry K.W."/>
            <person name="Bougher N.L."/>
            <person name="Buchanan P."/>
            <person name="Buyck B."/>
            <person name="Bense V."/>
            <person name="Catcheside P."/>
            <person name="Chovatia M."/>
            <person name="Cooper J."/>
            <person name="Damon W."/>
            <person name="Desjardin D."/>
            <person name="Finy P."/>
            <person name="Geml J."/>
            <person name="Haridas S."/>
            <person name="Hughes K."/>
            <person name="Justo A."/>
            <person name="Karasinski D."/>
            <person name="Kautmanova I."/>
            <person name="Kiss B."/>
            <person name="Kocsube S."/>
            <person name="Kotiranta H."/>
            <person name="LaButti K.M."/>
            <person name="Lechner B.E."/>
            <person name="Liimatainen K."/>
            <person name="Lipzen A."/>
            <person name="Lukacs Z."/>
            <person name="Mihaltcheva S."/>
            <person name="Morgado L.N."/>
            <person name="Niskanen T."/>
            <person name="Noordeloos M.E."/>
            <person name="Ohm R.A."/>
            <person name="Ortiz-Santana B."/>
            <person name="Ovrebo C."/>
            <person name="Racz N."/>
            <person name="Riley R."/>
            <person name="Savchenko A."/>
            <person name="Shiryaev A."/>
            <person name="Soop K."/>
            <person name="Spirin V."/>
            <person name="Szebenyi C."/>
            <person name="Tomsovsky M."/>
            <person name="Tulloss R.E."/>
            <person name="Uehling J."/>
            <person name="Grigoriev I.V."/>
            <person name="Vagvolgyi C."/>
            <person name="Papp T."/>
            <person name="Martin F.M."/>
            <person name="Miettinen O."/>
            <person name="Hibbett D.S."/>
            <person name="Nagy L.G."/>
        </authorList>
    </citation>
    <scope>NUCLEOTIDE SEQUENCE [LARGE SCALE GENOMIC DNA]</scope>
    <source>
        <strain evidence="3 4">OMC1185</strain>
    </source>
</reference>
<protein>
    <recommendedName>
        <fullName evidence="2">DUF6534 domain-containing protein</fullName>
    </recommendedName>
</protein>
<evidence type="ECO:0000259" key="2">
    <source>
        <dbReference type="Pfam" id="PF20152"/>
    </source>
</evidence>
<evidence type="ECO:0000313" key="4">
    <source>
        <dbReference type="Proteomes" id="UP000305948"/>
    </source>
</evidence>